<sequence>MLLTIAFLASTLSAILAVGAASSPAPSSSPSSSFPSTLYSFDRDRVDEDTAREAYRAVYAPRQLERLAAFRALRAGTLTAVQIALLDRTEAAVAAADAAEGSAVEALCEETFGAEDCQLMAANPDGCGGRAEPAAAEEEEEEEERRLQPQKGLLRDDKDRVRPIDCTCNVDKLTKLIAPACKCHFRMNDCIVQNCESPPKRKEEAQLSNSSDPKFKSGAASFSCGNATAVAPQENPNLSDPGHRSTDKKGSRACGYVCGWYYYRMGEIEWAKASDVSVPVFTCTMLSHLTTSSHSIFDAAKAYGYNYAVLFIISPLSRTVFHSLQWCGLRGGDMQGEVVCRVRWTLKARILGRCCFLPLAGGARGLEGLNHDGQNVANGTTT</sequence>
<comment type="caution">
    <text evidence="3">The sequence shown here is derived from an EMBL/GenBank/DDBJ whole genome shotgun (WGS) entry which is preliminary data.</text>
</comment>
<gene>
    <name evidence="3" type="ORF">IF1G_05689</name>
</gene>
<feature type="compositionally biased region" description="Basic and acidic residues" evidence="1">
    <location>
        <begin position="241"/>
        <end position="250"/>
    </location>
</feature>
<keyword evidence="2" id="KW-0732">Signal</keyword>
<dbReference type="AlphaFoldDB" id="A0A545V2B7"/>
<name>A0A545V2B7_9HYPO</name>
<evidence type="ECO:0000313" key="3">
    <source>
        <dbReference type="EMBL" id="TQV95860.1"/>
    </source>
</evidence>
<feature type="region of interest" description="Disordered" evidence="1">
    <location>
        <begin position="230"/>
        <end position="250"/>
    </location>
</feature>
<accession>A0A545V2B7</accession>
<feature type="region of interest" description="Disordered" evidence="1">
    <location>
        <begin position="127"/>
        <end position="154"/>
    </location>
</feature>
<evidence type="ECO:0000313" key="4">
    <source>
        <dbReference type="Proteomes" id="UP000315783"/>
    </source>
</evidence>
<organism evidence="3 4">
    <name type="scientific">Cordyceps javanica</name>
    <dbReference type="NCBI Taxonomy" id="43265"/>
    <lineage>
        <taxon>Eukaryota</taxon>
        <taxon>Fungi</taxon>
        <taxon>Dikarya</taxon>
        <taxon>Ascomycota</taxon>
        <taxon>Pezizomycotina</taxon>
        <taxon>Sordariomycetes</taxon>
        <taxon>Hypocreomycetidae</taxon>
        <taxon>Hypocreales</taxon>
        <taxon>Cordycipitaceae</taxon>
        <taxon>Cordyceps</taxon>
    </lineage>
</organism>
<dbReference type="Proteomes" id="UP000315783">
    <property type="component" value="Unassembled WGS sequence"/>
</dbReference>
<evidence type="ECO:0000256" key="2">
    <source>
        <dbReference type="SAM" id="SignalP"/>
    </source>
</evidence>
<reference evidence="3 4" key="1">
    <citation type="journal article" date="2019" name="Appl. Microbiol. Biotechnol.">
        <title>Genome sequence of Isaria javanica and comparative genome analysis insights into family S53 peptidase evolution in fungal entomopathogens.</title>
        <authorList>
            <person name="Lin R."/>
            <person name="Zhang X."/>
            <person name="Xin B."/>
            <person name="Zou M."/>
            <person name="Gao Y."/>
            <person name="Qin F."/>
            <person name="Hu Q."/>
            <person name="Xie B."/>
            <person name="Cheng X."/>
        </authorList>
    </citation>
    <scope>NUCLEOTIDE SEQUENCE [LARGE SCALE GENOMIC DNA]</scope>
    <source>
        <strain evidence="3 4">IJ1G</strain>
    </source>
</reference>
<feature type="chain" id="PRO_5022018236" evidence="2">
    <location>
        <begin position="18"/>
        <end position="382"/>
    </location>
</feature>
<keyword evidence="4" id="KW-1185">Reference proteome</keyword>
<dbReference type="EMBL" id="SPUK01000007">
    <property type="protein sequence ID" value="TQV95860.1"/>
    <property type="molecule type" value="Genomic_DNA"/>
</dbReference>
<protein>
    <submittedName>
        <fullName evidence="3">Uncharacterized protein</fullName>
    </submittedName>
</protein>
<feature type="signal peptide" evidence="2">
    <location>
        <begin position="1"/>
        <end position="17"/>
    </location>
</feature>
<proteinExistence type="predicted"/>
<evidence type="ECO:0000256" key="1">
    <source>
        <dbReference type="SAM" id="MobiDB-lite"/>
    </source>
</evidence>